<evidence type="ECO:0000256" key="4">
    <source>
        <dbReference type="ARBA" id="ARBA00022692"/>
    </source>
</evidence>
<gene>
    <name evidence="14" type="ORF">ENP94_08030</name>
    <name evidence="15" type="ORF">ENS16_03675</name>
</gene>
<evidence type="ECO:0000256" key="1">
    <source>
        <dbReference type="ARBA" id="ARBA00004571"/>
    </source>
</evidence>
<keyword evidence="5" id="KW-0732">Signal</keyword>
<dbReference type="Gene3D" id="2.40.170.20">
    <property type="entry name" value="TonB-dependent receptor, beta-barrel domain"/>
    <property type="match status" value="1"/>
</dbReference>
<dbReference type="InterPro" id="IPR039426">
    <property type="entry name" value="TonB-dep_rcpt-like"/>
</dbReference>
<dbReference type="GO" id="GO:0015344">
    <property type="term" value="F:siderophore uptake transmembrane transporter activity"/>
    <property type="evidence" value="ECO:0007669"/>
    <property type="project" value="TreeGrafter"/>
</dbReference>
<reference evidence="14" key="1">
    <citation type="journal article" date="2020" name="mSystems">
        <title>Genome- and Community-Level Interaction Insights into Carbon Utilization and Element Cycling Functions of Hydrothermarchaeota in Hydrothermal Sediment.</title>
        <authorList>
            <person name="Zhou Z."/>
            <person name="Liu Y."/>
            <person name="Xu W."/>
            <person name="Pan J."/>
            <person name="Luo Z.H."/>
            <person name="Li M."/>
        </authorList>
    </citation>
    <scope>NUCLEOTIDE SEQUENCE [LARGE SCALE GENOMIC DNA]</scope>
    <source>
        <strain evidence="14">SpSt-265</strain>
        <strain evidence="15">SpSt-465</strain>
    </source>
</reference>
<evidence type="ECO:0000259" key="12">
    <source>
        <dbReference type="Pfam" id="PF00593"/>
    </source>
</evidence>
<dbReference type="GO" id="GO:0044718">
    <property type="term" value="P:siderophore transmembrane transport"/>
    <property type="evidence" value="ECO:0007669"/>
    <property type="project" value="TreeGrafter"/>
</dbReference>
<comment type="similarity">
    <text evidence="10 11">Belongs to the TonB-dependent receptor family.</text>
</comment>
<keyword evidence="2 10" id="KW-0813">Transport</keyword>
<dbReference type="Pfam" id="PF00593">
    <property type="entry name" value="TonB_dep_Rec_b-barrel"/>
    <property type="match status" value="1"/>
</dbReference>
<dbReference type="EMBL" id="DSTU01000004">
    <property type="protein sequence ID" value="HFJ53770.1"/>
    <property type="molecule type" value="Genomic_DNA"/>
</dbReference>
<dbReference type="GO" id="GO:0009279">
    <property type="term" value="C:cell outer membrane"/>
    <property type="evidence" value="ECO:0007669"/>
    <property type="project" value="UniProtKB-SubCell"/>
</dbReference>
<evidence type="ECO:0000256" key="7">
    <source>
        <dbReference type="ARBA" id="ARBA00023136"/>
    </source>
</evidence>
<evidence type="ECO:0000313" key="14">
    <source>
        <dbReference type="EMBL" id="HEA87932.1"/>
    </source>
</evidence>
<keyword evidence="8 14" id="KW-0675">Receptor</keyword>
<dbReference type="AlphaFoldDB" id="A0A7C1NCP2"/>
<dbReference type="InterPro" id="IPR037066">
    <property type="entry name" value="Plug_dom_sf"/>
</dbReference>
<dbReference type="EMBL" id="DSLG01000008">
    <property type="protein sequence ID" value="HEA87932.1"/>
    <property type="molecule type" value="Genomic_DNA"/>
</dbReference>
<dbReference type="Gene3D" id="2.170.130.10">
    <property type="entry name" value="TonB-dependent receptor, plug domain"/>
    <property type="match status" value="1"/>
</dbReference>
<evidence type="ECO:0000313" key="15">
    <source>
        <dbReference type="EMBL" id="HFJ53770.1"/>
    </source>
</evidence>
<evidence type="ECO:0000256" key="2">
    <source>
        <dbReference type="ARBA" id="ARBA00022448"/>
    </source>
</evidence>
<evidence type="ECO:0000256" key="5">
    <source>
        <dbReference type="ARBA" id="ARBA00022729"/>
    </source>
</evidence>
<dbReference type="InterPro" id="IPR000531">
    <property type="entry name" value="Beta-barrel_TonB"/>
</dbReference>
<keyword evidence="4 10" id="KW-0812">Transmembrane</keyword>
<evidence type="ECO:0000259" key="13">
    <source>
        <dbReference type="Pfam" id="PF07715"/>
    </source>
</evidence>
<protein>
    <submittedName>
        <fullName evidence="14">TonB-dependent receptor</fullName>
    </submittedName>
</protein>
<name>A0A7C1NCP2_UNCW3</name>
<dbReference type="PANTHER" id="PTHR30069:SF29">
    <property type="entry name" value="HEMOGLOBIN AND HEMOGLOBIN-HAPTOGLOBIN-BINDING PROTEIN 1-RELATED"/>
    <property type="match status" value="1"/>
</dbReference>
<keyword evidence="9 10" id="KW-0998">Cell outer membrane</keyword>
<evidence type="ECO:0000256" key="10">
    <source>
        <dbReference type="PROSITE-ProRule" id="PRU01360"/>
    </source>
</evidence>
<evidence type="ECO:0000256" key="8">
    <source>
        <dbReference type="ARBA" id="ARBA00023170"/>
    </source>
</evidence>
<dbReference type="PROSITE" id="PS52016">
    <property type="entry name" value="TONB_DEPENDENT_REC_3"/>
    <property type="match status" value="1"/>
</dbReference>
<feature type="domain" description="TonB-dependent receptor plug" evidence="13">
    <location>
        <begin position="48"/>
        <end position="154"/>
    </location>
</feature>
<evidence type="ECO:0000256" key="6">
    <source>
        <dbReference type="ARBA" id="ARBA00023077"/>
    </source>
</evidence>
<feature type="domain" description="TonB-dependent receptor-like beta-barrel" evidence="12">
    <location>
        <begin position="183"/>
        <end position="578"/>
    </location>
</feature>
<dbReference type="CDD" id="cd01347">
    <property type="entry name" value="ligand_gated_channel"/>
    <property type="match status" value="1"/>
</dbReference>
<dbReference type="InterPro" id="IPR036942">
    <property type="entry name" value="Beta-barrel_TonB_sf"/>
</dbReference>
<keyword evidence="6 11" id="KW-0798">TonB box</keyword>
<evidence type="ECO:0000256" key="3">
    <source>
        <dbReference type="ARBA" id="ARBA00022452"/>
    </source>
</evidence>
<keyword evidence="7 10" id="KW-0472">Membrane</keyword>
<evidence type="ECO:0000256" key="11">
    <source>
        <dbReference type="RuleBase" id="RU003357"/>
    </source>
</evidence>
<dbReference type="SUPFAM" id="SSF56935">
    <property type="entry name" value="Porins"/>
    <property type="match status" value="1"/>
</dbReference>
<comment type="subcellular location">
    <subcellularLocation>
        <location evidence="1 10">Cell outer membrane</location>
        <topology evidence="1 10">Multi-pass membrane protein</topology>
    </subcellularLocation>
</comment>
<dbReference type="PANTHER" id="PTHR30069">
    <property type="entry name" value="TONB-DEPENDENT OUTER MEMBRANE RECEPTOR"/>
    <property type="match status" value="1"/>
</dbReference>
<keyword evidence="3 10" id="KW-1134">Transmembrane beta strand</keyword>
<accession>A0A7C1NCP2</accession>
<comment type="caution">
    <text evidence="14">The sequence shown here is derived from an EMBL/GenBank/DDBJ whole genome shotgun (WGS) entry which is preliminary data.</text>
</comment>
<dbReference type="Pfam" id="PF07715">
    <property type="entry name" value="Plug"/>
    <property type="match status" value="1"/>
</dbReference>
<organism evidence="14">
    <name type="scientific">candidate division WOR-3 bacterium</name>
    <dbReference type="NCBI Taxonomy" id="2052148"/>
    <lineage>
        <taxon>Bacteria</taxon>
        <taxon>Bacteria division WOR-3</taxon>
    </lineage>
</organism>
<dbReference type="InterPro" id="IPR012910">
    <property type="entry name" value="Plug_dom"/>
</dbReference>
<evidence type="ECO:0000256" key="9">
    <source>
        <dbReference type="ARBA" id="ARBA00023237"/>
    </source>
</evidence>
<sequence length="612" mass="67488">MNGNRFLILSIFSAAVALAGPLSSFRDSAVLRLPEVVVTAERLRYHRRDVAAAVSVITGEELRRSLARTATDALAFLPGVFIHRTGQFGRTDIDIRGLGARGTQVAVLVDGRPEKMSLFSCTITHSLPLNNVERIELVRGPLSALYGSDALGGVINIITRQAQKPLDLSARLYYGSFNTAGLRLSAGTRQQRFHGLVSFDKALSAGHLPNSQYNGNDLNLRAGWQVSPALELDFTGKYFTGVKHEPKRTTDPETLVATGWNRYDRGGLDLSAGFRTGLASGTVKLYRLFGEHIFDPGDGWHSTDYTNGGLVHLHRQLTAGNLLQTGVEVRNLAGTWIRSDTSRPSWSRNQLDLFAQDEQRLGPVTVNAGLRFARDNISGSVLAPKAGMVISPLNAIRLRLSVNRGFRYPPLNYTHIFPPSNPELKPEFAWNYEAGINQQLGGWAEVDVSGYILRGENLIELVPNPNPPPPRKYQNYGSFRFRGLETAIRFRFGPLVLRGAGTFSDFGIHTRGRAKTRLDFSLGFNRSRLDADAGLHYVGNYFVADSSRQPIPAYWTADLSAGYRLIKGLRLFAAVENIFNRRYQVYADLPGTAAGLYLMPGRAFTIGVDYGD</sequence>
<proteinExistence type="inferred from homology"/>